<organism evidence="1 2">
    <name type="scientific">Terrihabitans rhizophilus</name>
    <dbReference type="NCBI Taxonomy" id="3092662"/>
    <lineage>
        <taxon>Bacteria</taxon>
        <taxon>Pseudomonadati</taxon>
        <taxon>Pseudomonadota</taxon>
        <taxon>Alphaproteobacteria</taxon>
        <taxon>Hyphomicrobiales</taxon>
        <taxon>Terrihabitans</taxon>
    </lineage>
</organism>
<gene>
    <name evidence="1" type="ORF">SCD90_09685</name>
</gene>
<reference evidence="1 2" key="1">
    <citation type="submission" date="2023-11" db="EMBL/GenBank/DDBJ databases">
        <authorList>
            <person name="Bao R."/>
        </authorList>
    </citation>
    <scope>NUCLEOTIDE SEQUENCE [LARGE SCALE GENOMIC DNA]</scope>
    <source>
        <strain evidence="1 2">PJ23</strain>
    </source>
</reference>
<name>A0ABU4RNB6_9HYPH</name>
<proteinExistence type="predicted"/>
<evidence type="ECO:0000313" key="2">
    <source>
        <dbReference type="Proteomes" id="UP001274321"/>
    </source>
</evidence>
<accession>A0ABU4RNB6</accession>
<protein>
    <submittedName>
        <fullName evidence="1">Helix-turn-helix domain-containing protein</fullName>
    </submittedName>
</protein>
<sequence>MTRKEALETAIKEATSQCKLARGLGVSQSQVWYWLWHSKKGVPAQHAPKIEELTGGKVKRHDLRPDVFAADTTA</sequence>
<dbReference type="RefSeq" id="WP_319844468.1">
    <property type="nucleotide sequence ID" value="NZ_JAXAFJ010000005.1"/>
</dbReference>
<keyword evidence="2" id="KW-1185">Reference proteome</keyword>
<dbReference type="InterPro" id="IPR010982">
    <property type="entry name" value="Lambda_DNA-bd_dom_sf"/>
</dbReference>
<dbReference type="Proteomes" id="UP001274321">
    <property type="component" value="Unassembled WGS sequence"/>
</dbReference>
<dbReference type="Pfam" id="PF15943">
    <property type="entry name" value="YdaS_toxin"/>
    <property type="match status" value="1"/>
</dbReference>
<dbReference type="InterPro" id="IPR031856">
    <property type="entry name" value="YdaS_toxin-like"/>
</dbReference>
<dbReference type="SUPFAM" id="SSF47413">
    <property type="entry name" value="lambda repressor-like DNA-binding domains"/>
    <property type="match status" value="1"/>
</dbReference>
<dbReference type="EMBL" id="JAXAFJ010000005">
    <property type="protein sequence ID" value="MDX6806337.1"/>
    <property type="molecule type" value="Genomic_DNA"/>
</dbReference>
<evidence type="ECO:0000313" key="1">
    <source>
        <dbReference type="EMBL" id="MDX6806337.1"/>
    </source>
</evidence>
<dbReference type="Gene3D" id="1.10.260.40">
    <property type="entry name" value="lambda repressor-like DNA-binding domains"/>
    <property type="match status" value="1"/>
</dbReference>
<comment type="caution">
    <text evidence="1">The sequence shown here is derived from an EMBL/GenBank/DDBJ whole genome shotgun (WGS) entry which is preliminary data.</text>
</comment>